<evidence type="ECO:0000313" key="3">
    <source>
        <dbReference type="Proteomes" id="UP001420932"/>
    </source>
</evidence>
<name>A0AAP0ES62_9MAGN</name>
<comment type="caution">
    <text evidence="2">The sequence shown here is derived from an EMBL/GenBank/DDBJ whole genome shotgun (WGS) entry which is preliminary data.</text>
</comment>
<keyword evidence="3" id="KW-1185">Reference proteome</keyword>
<keyword evidence="1" id="KW-0119">Carbohydrate metabolism</keyword>
<protein>
    <submittedName>
        <fullName evidence="2">Uncharacterized protein</fullName>
    </submittedName>
</protein>
<dbReference type="Proteomes" id="UP001420932">
    <property type="component" value="Unassembled WGS sequence"/>
</dbReference>
<proteinExistence type="predicted"/>
<evidence type="ECO:0000256" key="1">
    <source>
        <dbReference type="ARBA" id="ARBA00023277"/>
    </source>
</evidence>
<gene>
    <name evidence="2" type="ORF">Syun_025710</name>
</gene>
<evidence type="ECO:0000313" key="2">
    <source>
        <dbReference type="EMBL" id="KAK9098665.1"/>
    </source>
</evidence>
<reference evidence="2 3" key="1">
    <citation type="submission" date="2024-01" db="EMBL/GenBank/DDBJ databases">
        <title>Genome assemblies of Stephania.</title>
        <authorList>
            <person name="Yang L."/>
        </authorList>
    </citation>
    <scope>NUCLEOTIDE SEQUENCE [LARGE SCALE GENOMIC DNA]</scope>
    <source>
        <strain evidence="2">YNDBR</strain>
        <tissue evidence="2">Leaf</tissue>
    </source>
</reference>
<accession>A0AAP0ES62</accession>
<dbReference type="InterPro" id="IPR008811">
    <property type="entry name" value="Glycosyl_hydrolases_36"/>
</dbReference>
<dbReference type="AlphaFoldDB" id="A0AAP0ES62"/>
<sequence length="103" mass="11698">MYNSGGAIESLIYQRGEGGKVAMEAKGCGLFGAYSSSRPTEYTVASAFIVYEFDSSKGLLILNLDKKPEEGQYHYVEIKFYNKSTWTHKSRLIRKFLKYSSIF</sequence>
<organism evidence="2 3">
    <name type="scientific">Stephania yunnanensis</name>
    <dbReference type="NCBI Taxonomy" id="152371"/>
    <lineage>
        <taxon>Eukaryota</taxon>
        <taxon>Viridiplantae</taxon>
        <taxon>Streptophyta</taxon>
        <taxon>Embryophyta</taxon>
        <taxon>Tracheophyta</taxon>
        <taxon>Spermatophyta</taxon>
        <taxon>Magnoliopsida</taxon>
        <taxon>Ranunculales</taxon>
        <taxon>Menispermaceae</taxon>
        <taxon>Menispermoideae</taxon>
        <taxon>Cissampelideae</taxon>
        <taxon>Stephania</taxon>
    </lineage>
</organism>
<dbReference type="Pfam" id="PF05691">
    <property type="entry name" value="Raffinose_syn"/>
    <property type="match status" value="1"/>
</dbReference>
<dbReference type="EMBL" id="JBBNAF010000011">
    <property type="protein sequence ID" value="KAK9098665.1"/>
    <property type="molecule type" value="Genomic_DNA"/>
</dbReference>